<organism evidence="10 12">
    <name type="scientific">Rotaria sordida</name>
    <dbReference type="NCBI Taxonomy" id="392033"/>
    <lineage>
        <taxon>Eukaryota</taxon>
        <taxon>Metazoa</taxon>
        <taxon>Spiralia</taxon>
        <taxon>Gnathifera</taxon>
        <taxon>Rotifera</taxon>
        <taxon>Eurotatoria</taxon>
        <taxon>Bdelloidea</taxon>
        <taxon>Philodinida</taxon>
        <taxon>Philodinidae</taxon>
        <taxon>Rotaria</taxon>
    </lineage>
</organism>
<dbReference type="AlphaFoldDB" id="A0A815C3P5"/>
<evidence type="ECO:0000256" key="2">
    <source>
        <dbReference type="ARBA" id="ARBA00022692"/>
    </source>
</evidence>
<evidence type="ECO:0000256" key="4">
    <source>
        <dbReference type="ARBA" id="ARBA00023040"/>
    </source>
</evidence>
<proteinExistence type="predicted"/>
<keyword evidence="5 8" id="KW-0472">Membrane</keyword>
<feature type="transmembrane region" description="Helical" evidence="8">
    <location>
        <begin position="26"/>
        <end position="47"/>
    </location>
</feature>
<keyword evidence="4" id="KW-0297">G-protein coupled receptor</keyword>
<feature type="transmembrane region" description="Helical" evidence="8">
    <location>
        <begin position="141"/>
        <end position="164"/>
    </location>
</feature>
<comment type="caution">
    <text evidence="10">The sequence shown here is derived from an EMBL/GenBank/DDBJ whole genome shotgun (WGS) entry which is preliminary data.</text>
</comment>
<evidence type="ECO:0000256" key="8">
    <source>
        <dbReference type="SAM" id="Phobius"/>
    </source>
</evidence>
<dbReference type="Gene3D" id="1.20.1070.10">
    <property type="entry name" value="Rhodopsin 7-helix transmembrane proteins"/>
    <property type="match status" value="1"/>
</dbReference>
<keyword evidence="3 8" id="KW-1133">Transmembrane helix</keyword>
<keyword evidence="7" id="KW-0807">Transducer</keyword>
<keyword evidence="6" id="KW-0675">Receptor</keyword>
<protein>
    <recommendedName>
        <fullName evidence="9">G-protein coupled receptors family 1 profile domain-containing protein</fullName>
    </recommendedName>
</protein>
<name>A0A815C3P5_9BILA</name>
<evidence type="ECO:0000256" key="3">
    <source>
        <dbReference type="ARBA" id="ARBA00022989"/>
    </source>
</evidence>
<keyword evidence="13" id="KW-1185">Reference proteome</keyword>
<comment type="subcellular location">
    <subcellularLocation>
        <location evidence="1">Membrane</location>
        <topology evidence="1">Multi-pass membrane protein</topology>
    </subcellularLocation>
</comment>
<feature type="transmembrane region" description="Helical" evidence="8">
    <location>
        <begin position="241"/>
        <end position="261"/>
    </location>
</feature>
<feature type="non-terminal residue" evidence="10">
    <location>
        <position position="1"/>
    </location>
</feature>
<dbReference type="Proteomes" id="UP000663870">
    <property type="component" value="Unassembled WGS sequence"/>
</dbReference>
<sequence length="355" mass="41094">INLQTMNTTSNSVSSALVAAPYQLNMWLGLFILIIGNIGSIGNMIVFSSRTFRKRAYSIYLLSEAMSDFIYFDFLLLTRVLQKGFQISITTRYDVLCKLRQFVSVWSHQVSFNLFSFATIDRLLSAQRSNTYRQWSNRVGLAYKMSITCVLFWLLFIGHRLILYSASNGKCGPLSGFYAYFDNYIEVVFTAICTPIVMVILAYLLMRSVRDVIQRRIVPDNNGPLVNTAQRSVLQKIDSRLTLMLILQSFIAIITYTPYAAELIYTNVTQYWPKSPLQIAIEKVIVEFIHLVSYTFFATSFYISLISNSGFRRQFIKFFRKRRHDDPTIHINTVFHTNTMTNISNRNKIIIHLEH</sequence>
<feature type="domain" description="G-protein coupled receptors family 1 profile" evidence="9">
    <location>
        <begin position="39"/>
        <end position="307"/>
    </location>
</feature>
<evidence type="ECO:0000259" key="9">
    <source>
        <dbReference type="PROSITE" id="PS50262"/>
    </source>
</evidence>
<dbReference type="PANTHER" id="PTHR24243">
    <property type="entry name" value="G-PROTEIN COUPLED RECEPTOR"/>
    <property type="match status" value="1"/>
</dbReference>
<dbReference type="EMBL" id="CAJNOH010002175">
    <property type="protein sequence ID" value="CAF1277773.1"/>
    <property type="molecule type" value="Genomic_DNA"/>
</dbReference>
<dbReference type="EMBL" id="CAJNOL010003308">
    <property type="protein sequence ID" value="CAF1557225.1"/>
    <property type="molecule type" value="Genomic_DNA"/>
</dbReference>
<dbReference type="InterPro" id="IPR017452">
    <property type="entry name" value="GPCR_Rhodpsn_7TM"/>
</dbReference>
<feature type="transmembrane region" description="Helical" evidence="8">
    <location>
        <begin position="184"/>
        <end position="206"/>
    </location>
</feature>
<evidence type="ECO:0000313" key="11">
    <source>
        <dbReference type="EMBL" id="CAF1557225.1"/>
    </source>
</evidence>
<evidence type="ECO:0000313" key="13">
    <source>
        <dbReference type="Proteomes" id="UP000663870"/>
    </source>
</evidence>
<dbReference type="Proteomes" id="UP000663854">
    <property type="component" value="Unassembled WGS sequence"/>
</dbReference>
<evidence type="ECO:0000313" key="12">
    <source>
        <dbReference type="Proteomes" id="UP000663854"/>
    </source>
</evidence>
<accession>A0A815C3P5</accession>
<gene>
    <name evidence="11" type="ORF">JXQ802_LOCUS44074</name>
    <name evidence="10" type="ORF">PYM288_LOCUS28722</name>
</gene>
<keyword evidence="2 8" id="KW-0812">Transmembrane</keyword>
<evidence type="ECO:0000256" key="6">
    <source>
        <dbReference type="ARBA" id="ARBA00023170"/>
    </source>
</evidence>
<dbReference type="PROSITE" id="PS50262">
    <property type="entry name" value="G_PROTEIN_RECEP_F1_2"/>
    <property type="match status" value="1"/>
</dbReference>
<dbReference type="GO" id="GO:0005886">
    <property type="term" value="C:plasma membrane"/>
    <property type="evidence" value="ECO:0007669"/>
    <property type="project" value="TreeGrafter"/>
</dbReference>
<reference evidence="10" key="1">
    <citation type="submission" date="2021-02" db="EMBL/GenBank/DDBJ databases">
        <authorList>
            <person name="Nowell W R."/>
        </authorList>
    </citation>
    <scope>NUCLEOTIDE SEQUENCE</scope>
</reference>
<evidence type="ECO:0000313" key="10">
    <source>
        <dbReference type="EMBL" id="CAF1277773.1"/>
    </source>
</evidence>
<evidence type="ECO:0000256" key="1">
    <source>
        <dbReference type="ARBA" id="ARBA00004141"/>
    </source>
</evidence>
<evidence type="ECO:0000256" key="5">
    <source>
        <dbReference type="ARBA" id="ARBA00023136"/>
    </source>
</evidence>
<evidence type="ECO:0000256" key="7">
    <source>
        <dbReference type="ARBA" id="ARBA00023224"/>
    </source>
</evidence>
<dbReference type="PANTHER" id="PTHR24243:SF233">
    <property type="entry name" value="THYROTROPIN-RELEASING HORMONE RECEPTOR"/>
    <property type="match status" value="1"/>
</dbReference>
<dbReference type="SUPFAM" id="SSF81321">
    <property type="entry name" value="Family A G protein-coupled receptor-like"/>
    <property type="match status" value="1"/>
</dbReference>
<dbReference type="GO" id="GO:0004930">
    <property type="term" value="F:G protein-coupled receptor activity"/>
    <property type="evidence" value="ECO:0007669"/>
    <property type="project" value="UniProtKB-KW"/>
</dbReference>
<feature type="transmembrane region" description="Helical" evidence="8">
    <location>
        <begin position="291"/>
        <end position="311"/>
    </location>
</feature>